<comment type="cofactor">
    <cofactor evidence="1">
        <name>a divalent metal cation</name>
        <dbReference type="ChEBI" id="CHEBI:60240"/>
    </cofactor>
</comment>
<dbReference type="GO" id="GO:0046872">
    <property type="term" value="F:metal ion binding"/>
    <property type="evidence" value="ECO:0007669"/>
    <property type="project" value="UniProtKB-KW"/>
</dbReference>
<evidence type="ECO:0000256" key="6">
    <source>
        <dbReference type="ARBA" id="ARBA00022801"/>
    </source>
</evidence>
<keyword evidence="7" id="KW-0539">Nucleus</keyword>
<dbReference type="Pfam" id="PF13359">
    <property type="entry name" value="DDE_Tnp_4"/>
    <property type="match status" value="1"/>
</dbReference>
<evidence type="ECO:0000256" key="5">
    <source>
        <dbReference type="ARBA" id="ARBA00022723"/>
    </source>
</evidence>
<comment type="similarity">
    <text evidence="3">Belongs to the HARBI1 family.</text>
</comment>
<dbReference type="PANTHER" id="PTHR22930">
    <property type="match status" value="1"/>
</dbReference>
<keyword evidence="5" id="KW-0479">Metal-binding</keyword>
<evidence type="ECO:0000256" key="2">
    <source>
        <dbReference type="ARBA" id="ARBA00004123"/>
    </source>
</evidence>
<accession>A0A915IHC2</accession>
<dbReference type="Proteomes" id="UP000887565">
    <property type="component" value="Unplaced"/>
</dbReference>
<dbReference type="OMA" id="RWPESSH"/>
<comment type="subcellular location">
    <subcellularLocation>
        <location evidence="2">Nucleus</location>
    </subcellularLocation>
</comment>
<dbReference type="WBParaSite" id="nRc.2.0.1.t13571-RA">
    <property type="protein sequence ID" value="nRc.2.0.1.t13571-RA"/>
    <property type="gene ID" value="nRc.2.0.1.g13571"/>
</dbReference>
<organism evidence="9 10">
    <name type="scientific">Romanomermis culicivorax</name>
    <name type="common">Nematode worm</name>
    <dbReference type="NCBI Taxonomy" id="13658"/>
    <lineage>
        <taxon>Eukaryota</taxon>
        <taxon>Metazoa</taxon>
        <taxon>Ecdysozoa</taxon>
        <taxon>Nematoda</taxon>
        <taxon>Enoplea</taxon>
        <taxon>Dorylaimia</taxon>
        <taxon>Mermithida</taxon>
        <taxon>Mermithoidea</taxon>
        <taxon>Mermithidae</taxon>
        <taxon>Romanomermis</taxon>
    </lineage>
</organism>
<evidence type="ECO:0000256" key="4">
    <source>
        <dbReference type="ARBA" id="ARBA00022722"/>
    </source>
</evidence>
<evidence type="ECO:0000259" key="8">
    <source>
        <dbReference type="Pfam" id="PF13359"/>
    </source>
</evidence>
<evidence type="ECO:0000256" key="1">
    <source>
        <dbReference type="ARBA" id="ARBA00001968"/>
    </source>
</evidence>
<dbReference type="InterPro" id="IPR045249">
    <property type="entry name" value="HARBI1-like"/>
</dbReference>
<dbReference type="GO" id="GO:0016787">
    <property type="term" value="F:hydrolase activity"/>
    <property type="evidence" value="ECO:0007669"/>
    <property type="project" value="UniProtKB-KW"/>
</dbReference>
<evidence type="ECO:0000256" key="3">
    <source>
        <dbReference type="ARBA" id="ARBA00006958"/>
    </source>
</evidence>
<reference evidence="10" key="1">
    <citation type="submission" date="2022-11" db="UniProtKB">
        <authorList>
            <consortium name="WormBaseParasite"/>
        </authorList>
    </citation>
    <scope>IDENTIFICATION</scope>
</reference>
<evidence type="ECO:0000256" key="7">
    <source>
        <dbReference type="ARBA" id="ARBA00023242"/>
    </source>
</evidence>
<dbReference type="GO" id="GO:0004518">
    <property type="term" value="F:nuclease activity"/>
    <property type="evidence" value="ECO:0007669"/>
    <property type="project" value="UniProtKB-KW"/>
</dbReference>
<sequence length="147" mass="16690">PDYKFYYVSACWPGSVHDAHVLRNSSLFTKFDGDRWRPIPNAVLLGNSGYPLKEWLVPPLLRPRNDAGARFNIAHKGTRRIVENSFGILKKSFTSLEKLRVDPTFAGEIVKCCCILHNMLLDIRGEEGIEDNYNIVIDPNIKAEETS</sequence>
<keyword evidence="4" id="KW-0540">Nuclease</keyword>
<name>A0A915IHC2_ROMCU</name>
<evidence type="ECO:0000313" key="10">
    <source>
        <dbReference type="WBParaSite" id="nRc.2.0.1.t13571-RA"/>
    </source>
</evidence>
<protein>
    <submittedName>
        <fullName evidence="10">DDE Tnp4 domain-containing protein</fullName>
    </submittedName>
</protein>
<keyword evidence="9" id="KW-1185">Reference proteome</keyword>
<evidence type="ECO:0000313" key="9">
    <source>
        <dbReference type="Proteomes" id="UP000887565"/>
    </source>
</evidence>
<dbReference type="GO" id="GO:0005634">
    <property type="term" value="C:nucleus"/>
    <property type="evidence" value="ECO:0007669"/>
    <property type="project" value="UniProtKB-SubCell"/>
</dbReference>
<proteinExistence type="inferred from homology"/>
<dbReference type="AlphaFoldDB" id="A0A915IHC2"/>
<dbReference type="InterPro" id="IPR027806">
    <property type="entry name" value="HARBI1_dom"/>
</dbReference>
<keyword evidence="6" id="KW-0378">Hydrolase</keyword>
<feature type="domain" description="DDE Tnp4" evidence="8">
    <location>
        <begin position="1"/>
        <end position="118"/>
    </location>
</feature>
<dbReference type="PANTHER" id="PTHR22930:SF267">
    <property type="entry name" value="NUCLEASE HARBI1-RELATED"/>
    <property type="match status" value="1"/>
</dbReference>